<dbReference type="InterPro" id="IPR007527">
    <property type="entry name" value="Znf_SWIM"/>
</dbReference>
<feature type="region of interest" description="Disordered" evidence="1">
    <location>
        <begin position="38"/>
        <end position="75"/>
    </location>
</feature>
<dbReference type="AlphaFoldDB" id="A0A183LFK8"/>
<organism evidence="2 3">
    <name type="scientific">Schistosoma margrebowiei</name>
    <dbReference type="NCBI Taxonomy" id="48269"/>
    <lineage>
        <taxon>Eukaryota</taxon>
        <taxon>Metazoa</taxon>
        <taxon>Spiralia</taxon>
        <taxon>Lophotrochozoa</taxon>
        <taxon>Platyhelminthes</taxon>
        <taxon>Trematoda</taxon>
        <taxon>Digenea</taxon>
        <taxon>Strigeidida</taxon>
        <taxon>Schistosomatoidea</taxon>
        <taxon>Schistosomatidae</taxon>
        <taxon>Schistosoma</taxon>
    </lineage>
</organism>
<proteinExistence type="predicted"/>
<dbReference type="Proteomes" id="UP000277204">
    <property type="component" value="Unassembled WGS sequence"/>
</dbReference>
<name>A0A183LFK8_9TREM</name>
<sequence>CTHTKYVTSVCKKNSDDPTLKYFFVRYACTYGRKRSSSESDARVQDVDNDSNNHSSKEHTTSNSPTQPRQRRRRRPSTYALLQMNLSFRSKYCHCQSGFWVRAVNGELKLTSIKTVHNHPCTEGYISVDPPKRQLTSSERLYLRTFLLSNTPTRSLRYLVPMSFRTLLNEFTSFAAKIVAVNYKRVRTMRHEFIEGEYIRCYDKGMMYVVDTSRARCACERFSDYMLPCGHILYAHSKDLIRGGMCVPISISFVDLFRHSNRWTRKYIMDLVLRALDNISISTGSDDLLEKFTSNYHSIHALSEPLASKLIHSCLQASEDICAQLMSSVGANDEATTSLYRWTTGKDTRYEDYDPEAPSDSLIGMLRQMKYNQLSRNELFYELCRYAGLQCQYITGYSKGAGYRPGMPIKDNQLFRNTWLAVYICDGWRFVNCNWGARYLSENLLDGRSSSSECDEFYFLTDPEQHVFENLPDLKVWQLLRKPLSMDRFCHLPLLKSPFFNANLFLKKNYSDCLVTKNGQVSVKIKMSRFVGISCSLENCADHSILLGLCLVEILLRPSGTVRIEAAPSQPGKYYLNVYVSPDWRREDIRELACSFQIHCSEYNYSRLVVTGRLPEVGFLGRTPASEVHGVLMVPEGDASDGRPYIVHSDPRPLKIPFAIAPGLKLCHQLKSFDRPGHQMADCDSYALLQMKPSHHSSIAHSKPFKSQANAYYNVRLPVQAFYYLTIYAFNENDIVKDHLDCVYRILIDARNCRSSELIQAYPRQTFWWVQCRLIEPKHQHLFINRNYKFCLDAPQCDSVAVVINGSEWHFLTPSSPISPSKLHSPSGSNHHGRWSGKVYTGKCLGQLSVFGRIPHINKFKEISFENECRIINDSMHGGYNGNDYANNTNTTTNNNNNDEDDEENSYIKLLDYILVQKELFS</sequence>
<dbReference type="EMBL" id="UZAI01000664">
    <property type="protein sequence ID" value="VDO55398.1"/>
    <property type="molecule type" value="Genomic_DNA"/>
</dbReference>
<dbReference type="STRING" id="48269.A0A183LFK8"/>
<dbReference type="PANTHER" id="PTHR47020:SF1">
    <property type="entry name" value="HILLARIN"/>
    <property type="match status" value="1"/>
</dbReference>
<feature type="region of interest" description="Disordered" evidence="1">
    <location>
        <begin position="883"/>
        <end position="903"/>
    </location>
</feature>
<evidence type="ECO:0000313" key="3">
    <source>
        <dbReference type="Proteomes" id="UP000277204"/>
    </source>
</evidence>
<accession>A0A183LFK8</accession>
<dbReference type="Pfam" id="PF23265">
    <property type="entry name" value="Ig-like_KY"/>
    <property type="match status" value="1"/>
</dbReference>
<dbReference type="PROSITE" id="PS50966">
    <property type="entry name" value="ZF_SWIM"/>
    <property type="match status" value="1"/>
</dbReference>
<feature type="compositionally biased region" description="Low complexity" evidence="1">
    <location>
        <begin position="887"/>
        <end position="897"/>
    </location>
</feature>
<keyword evidence="3" id="KW-1185">Reference proteome</keyword>
<feature type="non-terminal residue" evidence="2">
    <location>
        <position position="1"/>
    </location>
</feature>
<reference evidence="2 3" key="1">
    <citation type="submission" date="2018-11" db="EMBL/GenBank/DDBJ databases">
        <authorList>
            <consortium name="Pathogen Informatics"/>
        </authorList>
    </citation>
    <scope>NUCLEOTIDE SEQUENCE [LARGE SCALE GENOMIC DNA]</scope>
    <source>
        <strain evidence="2 3">Zambia</strain>
    </source>
</reference>
<protein>
    <submittedName>
        <fullName evidence="2">Uncharacterized protein</fullName>
    </submittedName>
</protein>
<dbReference type="InterPro" id="IPR056564">
    <property type="entry name" value="Ig-like_KY"/>
</dbReference>
<dbReference type="InterPro" id="IPR053041">
    <property type="entry name" value="Transglut-like_Superfamily_Mod"/>
</dbReference>
<dbReference type="PANTHER" id="PTHR47020">
    <property type="entry name" value="HILLARIN"/>
    <property type="match status" value="1"/>
</dbReference>
<evidence type="ECO:0000313" key="2">
    <source>
        <dbReference type="EMBL" id="VDO55398.1"/>
    </source>
</evidence>
<dbReference type="GO" id="GO:0008270">
    <property type="term" value="F:zinc ion binding"/>
    <property type="evidence" value="ECO:0007669"/>
    <property type="project" value="InterPro"/>
</dbReference>
<gene>
    <name evidence="2" type="ORF">SMRZ_LOCUS2583</name>
</gene>
<evidence type="ECO:0000256" key="1">
    <source>
        <dbReference type="SAM" id="MobiDB-lite"/>
    </source>
</evidence>